<keyword evidence="4" id="KW-1185">Reference proteome</keyword>
<feature type="compositionally biased region" description="Basic and acidic residues" evidence="1">
    <location>
        <begin position="346"/>
        <end position="362"/>
    </location>
</feature>
<feature type="domain" description="TnsE C-terminal" evidence="2">
    <location>
        <begin position="387"/>
        <end position="534"/>
    </location>
</feature>
<dbReference type="AlphaFoldDB" id="A0A126T4K8"/>
<dbReference type="KEGG" id="mdn:JT25_011075"/>
<dbReference type="InterPro" id="IPR041419">
    <property type="entry name" value="TnsE_C"/>
</dbReference>
<feature type="region of interest" description="Disordered" evidence="1">
    <location>
        <begin position="278"/>
        <end position="306"/>
    </location>
</feature>
<sequence>MPKIDGFENDILVVHIGNLYRQSRSEKPWHINVWFNPVQEKKSTTLANLPLLSRGKILNSIHRKENIHDRIITVQPGQTLTPTTLAGFPDISRSDSVRNKENAQNAFSIAEQSANGMLISYIPQLELARAIFLVNSYLCRACLTTTTLQQEFDVQHDVENNHFDIHVLKTANFPLSAFEQGGTRQILAWLLTNHLAMTSYKSIYQHFYKNYESQGVWTIWNFSFEPPPMMNWRLYVRGRFAKDQSRYLVEEIIGIEIDDEMPDSVTFINPNFIKKELNDDSGRGGAGGGKSQNSGSGYEIDDTQTASDQNQTVALEGDLTWVKFNKPSKVTKQNQIKPVSKLSVNKKGEDEGPKKGSTDEAYRGGTLPSVDVGGKQEVTDPEPKCASRFESFNRMLSVLRAKHSCKILSEETHDLPKVGRSQQHLLKCGSARNIKEVRLSLENKEFVLLELDTSDGSKMLSTKILFGVELSNWSEQFKEIITCVVSPPTPLSWPNEKLNSLYGEEGHKGVHHPNKGTEAGDIPLDSLDSWAKRFMSNFLHLSESG</sequence>
<dbReference type="Pfam" id="PF18623">
    <property type="entry name" value="TnsE_C"/>
    <property type="match status" value="1"/>
</dbReference>
<evidence type="ECO:0000313" key="3">
    <source>
        <dbReference type="EMBL" id="AMK77025.1"/>
    </source>
</evidence>
<protein>
    <submittedName>
        <fullName evidence="3">Transposase</fullName>
    </submittedName>
</protein>
<evidence type="ECO:0000256" key="1">
    <source>
        <dbReference type="SAM" id="MobiDB-lite"/>
    </source>
</evidence>
<feature type="region of interest" description="Disordered" evidence="1">
    <location>
        <begin position="330"/>
        <end position="382"/>
    </location>
</feature>
<dbReference type="EMBL" id="CP014476">
    <property type="protein sequence ID" value="AMK77025.1"/>
    <property type="molecule type" value="Genomic_DNA"/>
</dbReference>
<proteinExistence type="predicted"/>
<evidence type="ECO:0000313" key="4">
    <source>
        <dbReference type="Proteomes" id="UP000030512"/>
    </source>
</evidence>
<accession>A0A126T4K8</accession>
<dbReference type="RefSeq" id="WP_062328595.1">
    <property type="nucleotide sequence ID" value="NZ_CP014476.1"/>
</dbReference>
<dbReference type="Proteomes" id="UP000030512">
    <property type="component" value="Chromosome"/>
</dbReference>
<dbReference type="OrthoDB" id="5899304at2"/>
<reference evidence="3 4" key="1">
    <citation type="journal article" date="2015" name="Environ. Microbiol.">
        <title>Methane oxidation coupled to nitrate reduction under hypoxia by the Gammaproteobacterium Methylomonas denitrificans, sp. nov. type strain FJG1.</title>
        <authorList>
            <person name="Kits K.D."/>
            <person name="Klotz M.G."/>
            <person name="Stein L.Y."/>
        </authorList>
    </citation>
    <scope>NUCLEOTIDE SEQUENCE [LARGE SCALE GENOMIC DNA]</scope>
    <source>
        <strain evidence="3 4">FJG1</strain>
    </source>
</reference>
<gene>
    <name evidence="3" type="ORF">JT25_011075</name>
</gene>
<name>A0A126T4K8_9GAMM</name>
<organism evidence="3 4">
    <name type="scientific">Methylomonas denitrificans</name>
    <dbReference type="NCBI Taxonomy" id="1538553"/>
    <lineage>
        <taxon>Bacteria</taxon>
        <taxon>Pseudomonadati</taxon>
        <taxon>Pseudomonadota</taxon>
        <taxon>Gammaproteobacteria</taxon>
        <taxon>Methylococcales</taxon>
        <taxon>Methylococcaceae</taxon>
        <taxon>Methylomonas</taxon>
    </lineage>
</organism>
<evidence type="ECO:0000259" key="2">
    <source>
        <dbReference type="Pfam" id="PF18623"/>
    </source>
</evidence>